<dbReference type="EMBL" id="CASHTH010002324">
    <property type="protein sequence ID" value="CAI8028302.1"/>
    <property type="molecule type" value="Genomic_DNA"/>
</dbReference>
<organism evidence="3 4">
    <name type="scientific">Geodia barretti</name>
    <name type="common">Barrett's horny sponge</name>
    <dbReference type="NCBI Taxonomy" id="519541"/>
    <lineage>
        <taxon>Eukaryota</taxon>
        <taxon>Metazoa</taxon>
        <taxon>Porifera</taxon>
        <taxon>Demospongiae</taxon>
        <taxon>Heteroscleromorpha</taxon>
        <taxon>Tetractinellida</taxon>
        <taxon>Astrophorina</taxon>
        <taxon>Geodiidae</taxon>
        <taxon>Geodia</taxon>
    </lineage>
</organism>
<gene>
    <name evidence="3" type="ORF">GBAR_LOCUS16159</name>
</gene>
<keyword evidence="2" id="KW-0472">Membrane</keyword>
<evidence type="ECO:0000313" key="4">
    <source>
        <dbReference type="Proteomes" id="UP001174909"/>
    </source>
</evidence>
<feature type="region of interest" description="Disordered" evidence="1">
    <location>
        <begin position="95"/>
        <end position="169"/>
    </location>
</feature>
<feature type="region of interest" description="Disordered" evidence="1">
    <location>
        <begin position="56"/>
        <end position="80"/>
    </location>
</feature>
<keyword evidence="2" id="KW-0812">Transmembrane</keyword>
<evidence type="ECO:0000313" key="3">
    <source>
        <dbReference type="EMBL" id="CAI8028302.1"/>
    </source>
</evidence>
<dbReference type="AlphaFoldDB" id="A0AA35WVP0"/>
<evidence type="ECO:0000256" key="1">
    <source>
        <dbReference type="SAM" id="MobiDB-lite"/>
    </source>
</evidence>
<sequence length="191" mass="20538">MSADSGDFPLVAVASGAGAAGLTLLLVVALVPVVFYCCCRKKHQKIPPVSKTIKTTTTKMTSTADQRDLSSTAQHTGSGKFERVDTVHYYDHINTQSSSKESQERPPAPLPPPIYATDNLTTNVSYDSAPPRQDQNEHYNIPSTLPRPSATAAVLNPTDGKSEDGTGEEYISMVPNPAHGTKTNSQMVMYI</sequence>
<comment type="caution">
    <text evidence="3">The sequence shown here is derived from an EMBL/GenBank/DDBJ whole genome shotgun (WGS) entry which is preliminary data.</text>
</comment>
<evidence type="ECO:0000256" key="2">
    <source>
        <dbReference type="SAM" id="Phobius"/>
    </source>
</evidence>
<dbReference type="Proteomes" id="UP001174909">
    <property type="component" value="Unassembled WGS sequence"/>
</dbReference>
<protein>
    <submittedName>
        <fullName evidence="3">Uncharacterized protein</fullName>
    </submittedName>
</protein>
<keyword evidence="4" id="KW-1185">Reference proteome</keyword>
<proteinExistence type="predicted"/>
<reference evidence="3" key="1">
    <citation type="submission" date="2023-03" db="EMBL/GenBank/DDBJ databases">
        <authorList>
            <person name="Steffen K."/>
            <person name="Cardenas P."/>
        </authorList>
    </citation>
    <scope>NUCLEOTIDE SEQUENCE</scope>
</reference>
<feature type="transmembrane region" description="Helical" evidence="2">
    <location>
        <begin position="12"/>
        <end position="38"/>
    </location>
</feature>
<name>A0AA35WVP0_GEOBA</name>
<keyword evidence="2" id="KW-1133">Transmembrane helix</keyword>
<accession>A0AA35WVP0</accession>